<sequence length="18" mass="2302">MSHNHRNSPIDRYRMHHI</sequence>
<organism evidence="1 2">
    <name type="scientific">Gossypium arboreum</name>
    <name type="common">Tree cotton</name>
    <name type="synonym">Gossypium nanking</name>
    <dbReference type="NCBI Taxonomy" id="29729"/>
    <lineage>
        <taxon>Eukaryota</taxon>
        <taxon>Viridiplantae</taxon>
        <taxon>Streptophyta</taxon>
        <taxon>Embryophyta</taxon>
        <taxon>Tracheophyta</taxon>
        <taxon>Spermatophyta</taxon>
        <taxon>Magnoliopsida</taxon>
        <taxon>eudicotyledons</taxon>
        <taxon>Gunneridae</taxon>
        <taxon>Pentapetalae</taxon>
        <taxon>rosids</taxon>
        <taxon>malvids</taxon>
        <taxon>Malvales</taxon>
        <taxon>Malvaceae</taxon>
        <taxon>Malvoideae</taxon>
        <taxon>Gossypium</taxon>
    </lineage>
</organism>
<protein>
    <submittedName>
        <fullName evidence="1">Uncharacterized protein</fullName>
    </submittedName>
</protein>
<keyword evidence="2" id="KW-1185">Reference proteome</keyword>
<gene>
    <name evidence="1" type="ORF">F383_06071</name>
</gene>
<dbReference type="Proteomes" id="UP000032142">
    <property type="component" value="Unassembled WGS sequence"/>
</dbReference>
<proteinExistence type="predicted"/>
<reference evidence="2" key="1">
    <citation type="submission" date="2014-09" db="EMBL/GenBank/DDBJ databases">
        <authorList>
            <person name="Mudge J."/>
            <person name="Ramaraj T."/>
            <person name="Lindquist I.E."/>
            <person name="Bharti A.K."/>
            <person name="Sundararajan A."/>
            <person name="Cameron C.T."/>
            <person name="Woodward J.E."/>
            <person name="May G.D."/>
            <person name="Brubaker C."/>
            <person name="Broadhvest J."/>
            <person name="Wilkins T.A."/>
        </authorList>
    </citation>
    <scope>NUCLEOTIDE SEQUENCE</scope>
    <source>
        <strain evidence="2">cv. AKA8401</strain>
    </source>
</reference>
<dbReference type="AlphaFoldDB" id="A0A0B0P6S8"/>
<evidence type="ECO:0000313" key="2">
    <source>
        <dbReference type="Proteomes" id="UP000032142"/>
    </source>
</evidence>
<evidence type="ECO:0000313" key="1">
    <source>
        <dbReference type="EMBL" id="KHG20617.1"/>
    </source>
</evidence>
<name>A0A0B0P6S8_GOSAR</name>
<accession>A0A0B0P6S8</accession>
<dbReference type="EMBL" id="KN416186">
    <property type="protein sequence ID" value="KHG20617.1"/>
    <property type="molecule type" value="Genomic_DNA"/>
</dbReference>